<dbReference type="Proteomes" id="UP000182715">
    <property type="component" value="Unassembled WGS sequence"/>
</dbReference>
<evidence type="ECO:0000313" key="1">
    <source>
        <dbReference type="EMBL" id="CRY99299.1"/>
    </source>
</evidence>
<protein>
    <submittedName>
        <fullName evidence="1">Uncharacterized protein</fullName>
    </submittedName>
</protein>
<evidence type="ECO:0000313" key="2">
    <source>
        <dbReference type="Proteomes" id="UP000182715"/>
    </source>
</evidence>
<sequence>VCGVNCRTMPSEKPFRRHGCFLFQSAIYLSENYGAQTVSPLK</sequence>
<name>A0A0H5QBE9_NEIMI</name>
<proteinExistence type="predicted"/>
<feature type="non-terminal residue" evidence="1">
    <location>
        <position position="1"/>
    </location>
</feature>
<dbReference type="AlphaFoldDB" id="A0A0H5QBE9"/>
<accession>A0A0H5QBE9</accession>
<dbReference type="EMBL" id="CVTF01000064">
    <property type="protein sequence ID" value="CRY99299.1"/>
    <property type="molecule type" value="Genomic_DNA"/>
</dbReference>
<reference evidence="1 2" key="1">
    <citation type="submission" date="2014-11" db="EMBL/GenBank/DDBJ databases">
        <authorList>
            <person name="Diene M.Seydina."/>
        </authorList>
    </citation>
    <scope>NUCLEOTIDE SEQUENCE [LARGE SCALE GENOMIC DNA]</scope>
    <source>
        <strain evidence="1 2">Neisseria meningitidis CHUV</strain>
    </source>
</reference>
<organism evidence="1 2">
    <name type="scientific">Neisseria meningitidis serogroup B</name>
    <dbReference type="NCBI Taxonomy" id="491"/>
    <lineage>
        <taxon>Bacteria</taxon>
        <taxon>Pseudomonadati</taxon>
        <taxon>Pseudomonadota</taxon>
        <taxon>Betaproteobacteria</taxon>
        <taxon>Neisseriales</taxon>
        <taxon>Neisseriaceae</taxon>
        <taxon>Neisseria</taxon>
    </lineage>
</organism>